<dbReference type="Proteomes" id="UP000483362">
    <property type="component" value="Unassembled WGS sequence"/>
</dbReference>
<feature type="chain" id="PRO_5027022986" evidence="2">
    <location>
        <begin position="23"/>
        <end position="410"/>
    </location>
</feature>
<protein>
    <submittedName>
        <fullName evidence="3">OmpA family protein</fullName>
    </submittedName>
</protein>
<feature type="signal peptide" evidence="2">
    <location>
        <begin position="1"/>
        <end position="22"/>
    </location>
</feature>
<dbReference type="Gene3D" id="3.30.1330.60">
    <property type="entry name" value="OmpA-like domain"/>
    <property type="match status" value="1"/>
</dbReference>
<reference evidence="3 4" key="1">
    <citation type="submission" date="2019-08" db="EMBL/GenBank/DDBJ databases">
        <title>In-depth cultivation of the pig gut microbiome towards novel bacterial diversity and tailored functional studies.</title>
        <authorList>
            <person name="Wylensek D."/>
            <person name="Hitch T.C.A."/>
            <person name="Clavel T."/>
        </authorList>
    </citation>
    <scope>NUCLEOTIDE SEQUENCE [LARGE SCALE GENOMIC DNA]</scope>
    <source>
        <strain evidence="3 4">Oil-RF-744-WCA-WT-10</strain>
    </source>
</reference>
<dbReference type="InterPro" id="IPR036737">
    <property type="entry name" value="OmpA-like_sf"/>
</dbReference>
<gene>
    <name evidence="3" type="ORF">FYJ29_09975</name>
</gene>
<keyword evidence="2" id="KW-0732">Signal</keyword>
<evidence type="ECO:0000256" key="2">
    <source>
        <dbReference type="SAM" id="SignalP"/>
    </source>
</evidence>
<evidence type="ECO:0000313" key="3">
    <source>
        <dbReference type="EMBL" id="MSS18079.1"/>
    </source>
</evidence>
<dbReference type="AlphaFoldDB" id="A0A6L5XCB4"/>
<name>A0A6L5XCB4_9BACT</name>
<sequence length="410" mass="45966">MKKITLLAFACAMLMAPAAVNAQEVTYVEDPAQGYLFNRMQDNWFVEAEGGAGVMMSKYDKHAKFGDRIGLKGNLAVGKWFSPLWGARFGGEFEQLKGATPAYYESVLGYRNELAKDGFHKQQFNNIGAFGDLMFNLTNWVMGYKPGRFYNAVLYGGMGIHWVYSRELMNDDRGNWEYSANEGKESRNFSFRAGLLNTFRVSNHVNILLDLRFDEMQEHVDGWNAGKSWNEIPSVLVGLSYKFNKTEWNAPVVPVCPEIKYTDAYVDDLRAKLEAANQNIANLKQQLDECRNRKAPEPAPVAEAPLATVYFPINVSKVVGVQQKVVDAVGEVMKNESNNYVLTGWADNYTGNKTINTRLRKERVASVKKMLVKKGIDAGRLDAQINDGELTNYGAKAASLDRAVTINRAK</sequence>
<evidence type="ECO:0000256" key="1">
    <source>
        <dbReference type="SAM" id="Coils"/>
    </source>
</evidence>
<dbReference type="EMBL" id="VULT01000015">
    <property type="protein sequence ID" value="MSS18079.1"/>
    <property type="molecule type" value="Genomic_DNA"/>
</dbReference>
<keyword evidence="4" id="KW-1185">Reference proteome</keyword>
<feature type="coiled-coil region" evidence="1">
    <location>
        <begin position="266"/>
        <end position="293"/>
    </location>
</feature>
<comment type="caution">
    <text evidence="3">The sequence shown here is derived from an EMBL/GenBank/DDBJ whole genome shotgun (WGS) entry which is preliminary data.</text>
</comment>
<dbReference type="RefSeq" id="WP_154328740.1">
    <property type="nucleotide sequence ID" value="NZ_CP045696.1"/>
</dbReference>
<dbReference type="SUPFAM" id="SSF103088">
    <property type="entry name" value="OmpA-like"/>
    <property type="match status" value="1"/>
</dbReference>
<proteinExistence type="predicted"/>
<evidence type="ECO:0000313" key="4">
    <source>
        <dbReference type="Proteomes" id="UP000483362"/>
    </source>
</evidence>
<accession>A0A6L5XCB4</accession>
<keyword evidence="1" id="KW-0175">Coiled coil</keyword>
<organism evidence="3 4">
    <name type="scientific">Sodaliphilus pleomorphus</name>
    <dbReference type="NCBI Taxonomy" id="2606626"/>
    <lineage>
        <taxon>Bacteria</taxon>
        <taxon>Pseudomonadati</taxon>
        <taxon>Bacteroidota</taxon>
        <taxon>Bacteroidia</taxon>
        <taxon>Bacteroidales</taxon>
        <taxon>Muribaculaceae</taxon>
        <taxon>Sodaliphilus</taxon>
    </lineage>
</organism>